<evidence type="ECO:0000256" key="3">
    <source>
        <dbReference type="ARBA" id="ARBA00022578"/>
    </source>
</evidence>
<evidence type="ECO:0000313" key="10">
    <source>
        <dbReference type="Proteomes" id="UP000318864"/>
    </source>
</evidence>
<evidence type="ECO:0000256" key="2">
    <source>
        <dbReference type="ARBA" id="ARBA00011044"/>
    </source>
</evidence>
<dbReference type="OrthoDB" id="210698at2157"/>
<dbReference type="NCBIfam" id="NF040570">
    <property type="entry name" value="guided_TnpB"/>
    <property type="match status" value="1"/>
</dbReference>
<accession>A0A4V6RUC2</accession>
<evidence type="ECO:0000259" key="8">
    <source>
        <dbReference type="Pfam" id="PF07282"/>
    </source>
</evidence>
<evidence type="ECO:0000313" key="9">
    <source>
        <dbReference type="EMBL" id="THE63857.1"/>
    </source>
</evidence>
<dbReference type="InterPro" id="IPR051399">
    <property type="entry name" value="RNA-guided_DNA_endo/Transpos"/>
</dbReference>
<evidence type="ECO:0000256" key="1">
    <source>
        <dbReference type="ARBA" id="ARBA00008761"/>
    </source>
</evidence>
<dbReference type="Proteomes" id="UP000318864">
    <property type="component" value="Unassembled WGS sequence"/>
</dbReference>
<feature type="domain" description="Probable transposase IS891/IS1136/IS1341" evidence="7">
    <location>
        <begin position="185"/>
        <end position="287"/>
    </location>
</feature>
<dbReference type="GO" id="GO:0006310">
    <property type="term" value="P:DNA recombination"/>
    <property type="evidence" value="ECO:0007669"/>
    <property type="project" value="UniProtKB-KW"/>
</dbReference>
<keyword evidence="4" id="KW-0238">DNA-binding</keyword>
<keyword evidence="3" id="KW-0815">Transposition</keyword>
<feature type="domain" description="Cas12f1-like TNB" evidence="8">
    <location>
        <begin position="302"/>
        <end position="368"/>
    </location>
</feature>
<comment type="similarity">
    <text evidence="1">In the C-terminal section; belongs to the transposase 35 family.</text>
</comment>
<dbReference type="GO" id="GO:0032196">
    <property type="term" value="P:transposition"/>
    <property type="evidence" value="ECO:0007669"/>
    <property type="project" value="UniProtKB-KW"/>
</dbReference>
<gene>
    <name evidence="9" type="ORF">D8Y22_16150</name>
</gene>
<proteinExistence type="inferred from homology"/>
<organism evidence="9 10">
    <name type="scientific">Salinadaptatus halalkaliphilus</name>
    <dbReference type="NCBI Taxonomy" id="2419781"/>
    <lineage>
        <taxon>Archaea</taxon>
        <taxon>Methanobacteriati</taxon>
        <taxon>Methanobacteriota</taxon>
        <taxon>Stenosarchaea group</taxon>
        <taxon>Halobacteria</taxon>
        <taxon>Halobacteriales</taxon>
        <taxon>Natrialbaceae</taxon>
        <taxon>Salinadaptatus</taxon>
    </lineage>
</organism>
<comment type="similarity">
    <text evidence="2">In the N-terminal section; belongs to the transposase 2 family.</text>
</comment>
<comment type="caution">
    <text evidence="9">The sequence shown here is derived from an EMBL/GenBank/DDBJ whole genome shotgun (WGS) entry which is preliminary data.</text>
</comment>
<keyword evidence="5" id="KW-0233">DNA recombination</keyword>
<feature type="region of interest" description="Disordered" evidence="6">
    <location>
        <begin position="377"/>
        <end position="407"/>
    </location>
</feature>
<evidence type="ECO:0000256" key="5">
    <source>
        <dbReference type="ARBA" id="ARBA00023172"/>
    </source>
</evidence>
<evidence type="ECO:0000259" key="7">
    <source>
        <dbReference type="Pfam" id="PF01385"/>
    </source>
</evidence>
<name>A0A4V6RUC2_9EURY</name>
<evidence type="ECO:0000256" key="6">
    <source>
        <dbReference type="SAM" id="MobiDB-lite"/>
    </source>
</evidence>
<dbReference type="InterPro" id="IPR001959">
    <property type="entry name" value="Transposase"/>
</dbReference>
<dbReference type="Pfam" id="PF01385">
    <property type="entry name" value="OrfB_IS605"/>
    <property type="match status" value="1"/>
</dbReference>
<dbReference type="PANTHER" id="PTHR30405">
    <property type="entry name" value="TRANSPOSASE"/>
    <property type="match status" value="1"/>
</dbReference>
<evidence type="ECO:0000256" key="4">
    <source>
        <dbReference type="ARBA" id="ARBA00023125"/>
    </source>
</evidence>
<dbReference type="EMBL" id="RBZW01000055">
    <property type="protein sequence ID" value="THE63857.1"/>
    <property type="molecule type" value="Genomic_DNA"/>
</dbReference>
<dbReference type="PANTHER" id="PTHR30405:SF26">
    <property type="entry name" value="TRANSPOSASE, PROBABLY IS605-TNPB FAMILY"/>
    <property type="match status" value="1"/>
</dbReference>
<sequence>MATDYLRRTAITRLSLGDDQQTLLDRTIAEWKQACNTASRIGRATGETQTAALQQLAYDDIREQTSLGSQHTILAVRQAAAALDGIEALDSTDAEYTTSRPSFTSDTITYDPRSMTLFDDDTVSLATVDERIRCELVLPDDDGGHQYRYLDAASWEVTESTLSKRDGEYYLHIGFRKPTPASETETEADTADRTVLGVDLGIVNIATTSTAYFASGRELRHRHREFERVRNSLYQRGTQSAYRTIRRMSGRESRYVRDVMHQVANDILEEATVHGCTHIVFEDLKHIRENAPPGKQFHQWAHRQLVELVEYKARAIGIDVEFVSPANTSRRCPDCGYTSDRNRTSQSQFECKRCGTTANADYVGAKNVGMRFVRHGRQSSGRTGDGQLALKSGTVTPNGTVRPYATG</sequence>
<reference evidence="9 10" key="1">
    <citation type="submission" date="2018-10" db="EMBL/GenBank/DDBJ databases">
        <title>Natronolimnobius sp. XQ-INN 246 isolated from Inner Mongolia Autonomous Region of China.</title>
        <authorList>
            <person name="Xue Q."/>
        </authorList>
    </citation>
    <scope>NUCLEOTIDE SEQUENCE [LARGE SCALE GENOMIC DNA]</scope>
    <source>
        <strain evidence="9 10">XQ-INN 246</strain>
    </source>
</reference>
<dbReference type="InterPro" id="IPR010095">
    <property type="entry name" value="Cas12f1-like_TNB"/>
</dbReference>
<dbReference type="AlphaFoldDB" id="A0A4V6RUC2"/>
<protein>
    <submittedName>
        <fullName evidence="9">Transposase</fullName>
    </submittedName>
</protein>
<dbReference type="GO" id="GO:0003677">
    <property type="term" value="F:DNA binding"/>
    <property type="evidence" value="ECO:0007669"/>
    <property type="project" value="UniProtKB-KW"/>
</dbReference>
<dbReference type="Pfam" id="PF07282">
    <property type="entry name" value="Cas12f1-like_TNB"/>
    <property type="match status" value="1"/>
</dbReference>
<dbReference type="RefSeq" id="WP_141465703.1">
    <property type="nucleotide sequence ID" value="NZ_RBZW01000055.1"/>
</dbReference>
<dbReference type="NCBIfam" id="TIGR01766">
    <property type="entry name" value="IS200/IS605 family accessory protein TnpB-like domain"/>
    <property type="match status" value="1"/>
</dbReference>
<keyword evidence="10" id="KW-1185">Reference proteome</keyword>